<feature type="transmembrane region" description="Helical" evidence="1">
    <location>
        <begin position="202"/>
        <end position="221"/>
    </location>
</feature>
<evidence type="ECO:0000313" key="2">
    <source>
        <dbReference type="EMBL" id="TCZ80980.1"/>
    </source>
</evidence>
<protein>
    <submittedName>
        <fullName evidence="2">ABC transporter permease</fullName>
    </submittedName>
</protein>
<gene>
    <name evidence="2" type="ORF">E0485_01470</name>
</gene>
<keyword evidence="1" id="KW-1133">Transmembrane helix</keyword>
<evidence type="ECO:0000313" key="3">
    <source>
        <dbReference type="Proteomes" id="UP000295418"/>
    </source>
</evidence>
<feature type="transmembrane region" description="Helical" evidence="1">
    <location>
        <begin position="149"/>
        <end position="169"/>
    </location>
</feature>
<keyword evidence="1" id="KW-0812">Transmembrane</keyword>
<keyword evidence="3" id="KW-1185">Reference proteome</keyword>
<dbReference type="OrthoDB" id="9784784at2"/>
<feature type="transmembrane region" description="Helical" evidence="1">
    <location>
        <begin position="16"/>
        <end position="37"/>
    </location>
</feature>
<feature type="transmembrane region" description="Helical" evidence="1">
    <location>
        <begin position="99"/>
        <end position="129"/>
    </location>
</feature>
<dbReference type="RefSeq" id="WP_132415818.1">
    <property type="nucleotide sequence ID" value="NZ_SKFG01000001.1"/>
</dbReference>
<dbReference type="AlphaFoldDB" id="A0A4R4ENH2"/>
<proteinExistence type="predicted"/>
<dbReference type="Proteomes" id="UP000295418">
    <property type="component" value="Unassembled WGS sequence"/>
</dbReference>
<dbReference type="PANTHER" id="PTHR37305:SF1">
    <property type="entry name" value="MEMBRANE PROTEIN"/>
    <property type="match status" value="1"/>
</dbReference>
<keyword evidence="1" id="KW-0472">Membrane</keyword>
<accession>A0A4R4ENH2</accession>
<dbReference type="Pfam" id="PF12730">
    <property type="entry name" value="ABC2_membrane_4"/>
    <property type="match status" value="1"/>
</dbReference>
<organism evidence="2 3">
    <name type="scientific">Paenibacillus albiflavus</name>
    <dbReference type="NCBI Taxonomy" id="2545760"/>
    <lineage>
        <taxon>Bacteria</taxon>
        <taxon>Bacillati</taxon>
        <taxon>Bacillota</taxon>
        <taxon>Bacilli</taxon>
        <taxon>Bacillales</taxon>
        <taxon>Paenibacillaceae</taxon>
        <taxon>Paenibacillus</taxon>
    </lineage>
</organism>
<sequence length="230" mass="25693">MLKLMKLELKRFKLKGYMIGFAICSIVISAFMIMMIFSPKFDDSRVVENYEMLFVMISTFIRATFMVYAGVLIANLVVSEFKDRSITVLFLYPIPRKKLLTAKLLIVVILTYFAMLLSYIIVGTIAVTVSQFTDLIPGSLTFDLIQKNAVVFTYSALAATGMSLISLFFGMRKKSTVATIVSSVILVMIVCSNNMGYSLDQIIIIPIILSLIGVSIAYLSINKIDHVDIN</sequence>
<name>A0A4R4ENH2_9BACL</name>
<feature type="transmembrane region" description="Helical" evidence="1">
    <location>
        <begin position="176"/>
        <end position="196"/>
    </location>
</feature>
<comment type="caution">
    <text evidence="2">The sequence shown here is derived from an EMBL/GenBank/DDBJ whole genome shotgun (WGS) entry which is preliminary data.</text>
</comment>
<evidence type="ECO:0000256" key="1">
    <source>
        <dbReference type="SAM" id="Phobius"/>
    </source>
</evidence>
<dbReference type="PANTHER" id="PTHR37305">
    <property type="entry name" value="INTEGRAL MEMBRANE PROTEIN-RELATED"/>
    <property type="match status" value="1"/>
</dbReference>
<feature type="transmembrane region" description="Helical" evidence="1">
    <location>
        <begin position="52"/>
        <end position="78"/>
    </location>
</feature>
<dbReference type="EMBL" id="SKFG01000001">
    <property type="protein sequence ID" value="TCZ80980.1"/>
    <property type="molecule type" value="Genomic_DNA"/>
</dbReference>
<reference evidence="2 3" key="1">
    <citation type="submission" date="2019-03" db="EMBL/GenBank/DDBJ databases">
        <authorList>
            <person name="Kim M.K.M."/>
        </authorList>
    </citation>
    <scope>NUCLEOTIDE SEQUENCE [LARGE SCALE GENOMIC DNA]</scope>
    <source>
        <strain evidence="2 3">18JY21-1</strain>
    </source>
</reference>